<dbReference type="Pfam" id="PF02902">
    <property type="entry name" value="Peptidase_C48"/>
    <property type="match status" value="1"/>
</dbReference>
<evidence type="ECO:0000259" key="5">
    <source>
        <dbReference type="Pfam" id="PF02902"/>
    </source>
</evidence>
<dbReference type="Gene3D" id="3.40.395.10">
    <property type="entry name" value="Adenoviral Proteinase, Chain A"/>
    <property type="match status" value="1"/>
</dbReference>
<dbReference type="AlphaFoldDB" id="A0A3S3Q5S4"/>
<dbReference type="OrthoDB" id="1939479at2759"/>
<dbReference type="EMBL" id="QPKB01000003">
    <property type="protein sequence ID" value="RWR79222.1"/>
    <property type="molecule type" value="Genomic_DNA"/>
</dbReference>
<comment type="similarity">
    <text evidence="1">Belongs to the peptidase C48 family.</text>
</comment>
<keyword evidence="2" id="KW-0645">Protease</keyword>
<keyword evidence="3" id="KW-0378">Hydrolase</keyword>
<dbReference type="PANTHER" id="PTHR46033">
    <property type="entry name" value="PROTEIN MAIN-LIKE 2"/>
    <property type="match status" value="1"/>
</dbReference>
<sequence>MKLRVPRDPAVDENLNKRGVFLMFRCQGFHFLCTHFSLEQLWSPPTSALTAAPAPRPPTNCGPLPHVFVEGLSKMSEAESNNANENATVNLLSEQETHISSAIYNGIELGTYRCIPTNPDYGTWHLNERQLEYVRMFGLYHLAQMRWIRIDHALITGLVERWRPETNTFHLPIGEATVTLEDVANIYGLPINGPAVTSTTFPSANVADVCKELLGLRPQMGVDFNGISIKYTWLEQHFRIQADQGNKKKKKKKLSAEQEVYNTRAYLFFLVSGQINSNASSSRGPAYALELFRDFKPYAWAPACLANLYRMLNKGVRWAGLKKTDVGSDGKPVGIDPTDESDAFEHTFKSLPGPLQLLQIWAYSRMAIGRSIKPWAWPNNDIQFPLTITWYSRLEGIHHVTRLRTVRKQLNNLTAEQAQHRSGHETVGLRQVVPPPFVAALPRAERIEKVVTNYSIVHSADIELWEKRYNNVLHGKKSSKVEHNGEYMAWYSLNTIMHIGRPRQDDAPKAAVPEEIGEHEPVVSQKRVFELFDHIERSCGRAMDKNPASSMDRFITTLRGKMRKFKSAVEATFDQYMETCSSSQSDKEKQSSCPACRARHAVPKKPASKSPAKKKKRGRMPQPQPQPLNIDDSPLNASPPKNHVEEPKLHDEFVYAPPDEDVSNVPIEDLFSTSPCPEVFTTPPPVQQRSIVVARSPATIESLVWRLKNLPRTRKVPDKLMGFQHSITQSEYVLSELDKEILDGFYKYYNSRKTELDAICSMVKSDTLYALLEEDTLLDTNVIYYYFDCIRSSCKDAYLADPSICSWWQGKKKIGDDATFGPDGSRVWDAKECKTLVYILHAHNHFTLLVCFTDENHWEFYNSSKSDHYHQNICDGFRFGDYGWGEPWVWTNVTKTDIPYQQNGTDCGFFAIGYAEHCIHRRPIRFTQANIPYYRRKILIEIFKRSWLMNADRLQLSNFPPL</sequence>
<dbReference type="InterPro" id="IPR038765">
    <property type="entry name" value="Papain-like_cys_pep_sf"/>
</dbReference>
<dbReference type="STRING" id="337451.A0A3S3Q5S4"/>
<dbReference type="InterPro" id="IPR019557">
    <property type="entry name" value="AminoTfrase-like_pln_mobile"/>
</dbReference>
<evidence type="ECO:0000259" key="6">
    <source>
        <dbReference type="Pfam" id="PF10536"/>
    </source>
</evidence>
<comment type="caution">
    <text evidence="7">The sequence shown here is derived from an EMBL/GenBank/DDBJ whole genome shotgun (WGS) entry which is preliminary data.</text>
</comment>
<evidence type="ECO:0000256" key="4">
    <source>
        <dbReference type="SAM" id="MobiDB-lite"/>
    </source>
</evidence>
<evidence type="ECO:0000313" key="7">
    <source>
        <dbReference type="EMBL" id="RWR79222.1"/>
    </source>
</evidence>
<dbReference type="GO" id="GO:0008234">
    <property type="term" value="F:cysteine-type peptidase activity"/>
    <property type="evidence" value="ECO:0007669"/>
    <property type="project" value="InterPro"/>
</dbReference>
<feature type="compositionally biased region" description="Basic residues" evidence="4">
    <location>
        <begin position="597"/>
        <end position="619"/>
    </location>
</feature>
<name>A0A3S3Q5S4_9MAGN</name>
<gene>
    <name evidence="7" type="ORF">CKAN_00778600</name>
</gene>
<dbReference type="InterPro" id="IPR044824">
    <property type="entry name" value="MAIN-like"/>
</dbReference>
<organism evidence="7 8">
    <name type="scientific">Cinnamomum micranthum f. kanehirae</name>
    <dbReference type="NCBI Taxonomy" id="337451"/>
    <lineage>
        <taxon>Eukaryota</taxon>
        <taxon>Viridiplantae</taxon>
        <taxon>Streptophyta</taxon>
        <taxon>Embryophyta</taxon>
        <taxon>Tracheophyta</taxon>
        <taxon>Spermatophyta</taxon>
        <taxon>Magnoliopsida</taxon>
        <taxon>Magnoliidae</taxon>
        <taxon>Laurales</taxon>
        <taxon>Lauraceae</taxon>
        <taxon>Cinnamomum</taxon>
    </lineage>
</organism>
<dbReference type="Pfam" id="PF10536">
    <property type="entry name" value="PMD"/>
    <property type="match status" value="1"/>
</dbReference>
<dbReference type="Proteomes" id="UP000283530">
    <property type="component" value="Unassembled WGS sequence"/>
</dbReference>
<feature type="domain" description="Ubiquitin-like protease family profile" evidence="5">
    <location>
        <begin position="890"/>
        <end position="943"/>
    </location>
</feature>
<accession>A0A3S3Q5S4</accession>
<reference evidence="7 8" key="1">
    <citation type="journal article" date="2019" name="Nat. Plants">
        <title>Stout camphor tree genome fills gaps in understanding of flowering plant genome evolution.</title>
        <authorList>
            <person name="Chaw S.M."/>
            <person name="Liu Y.C."/>
            <person name="Wu Y.W."/>
            <person name="Wang H.Y."/>
            <person name="Lin C.I."/>
            <person name="Wu C.S."/>
            <person name="Ke H.M."/>
            <person name="Chang L.Y."/>
            <person name="Hsu C.Y."/>
            <person name="Yang H.T."/>
            <person name="Sudianto E."/>
            <person name="Hsu M.H."/>
            <person name="Wu K.P."/>
            <person name="Wang L.N."/>
            <person name="Leebens-Mack J.H."/>
            <person name="Tsai I.J."/>
        </authorList>
    </citation>
    <scope>NUCLEOTIDE SEQUENCE [LARGE SCALE GENOMIC DNA]</scope>
    <source>
        <strain evidence="8">cv. Chaw 1501</strain>
        <tissue evidence="7">Young leaves</tissue>
    </source>
</reference>
<dbReference type="GO" id="GO:0010073">
    <property type="term" value="P:meristem maintenance"/>
    <property type="evidence" value="ECO:0007669"/>
    <property type="project" value="InterPro"/>
</dbReference>
<protein>
    <submittedName>
        <fullName evidence="7">Protein MAIN-LIKE 2-like protein isoform X1</fullName>
    </submittedName>
</protein>
<evidence type="ECO:0000256" key="1">
    <source>
        <dbReference type="ARBA" id="ARBA00005234"/>
    </source>
</evidence>
<dbReference type="SUPFAM" id="SSF54001">
    <property type="entry name" value="Cysteine proteinases"/>
    <property type="match status" value="1"/>
</dbReference>
<feature type="region of interest" description="Disordered" evidence="4">
    <location>
        <begin position="580"/>
        <end position="645"/>
    </location>
</feature>
<dbReference type="PANTHER" id="PTHR46033:SF8">
    <property type="entry name" value="PROTEIN MAINTENANCE OF MERISTEMS-LIKE"/>
    <property type="match status" value="1"/>
</dbReference>
<evidence type="ECO:0000313" key="8">
    <source>
        <dbReference type="Proteomes" id="UP000283530"/>
    </source>
</evidence>
<evidence type="ECO:0000256" key="3">
    <source>
        <dbReference type="ARBA" id="ARBA00022801"/>
    </source>
</evidence>
<proteinExistence type="inferred from homology"/>
<dbReference type="InterPro" id="IPR003653">
    <property type="entry name" value="Peptidase_C48_C"/>
</dbReference>
<keyword evidence="8" id="KW-1185">Reference proteome</keyword>
<dbReference type="GO" id="GO:0006508">
    <property type="term" value="P:proteolysis"/>
    <property type="evidence" value="ECO:0007669"/>
    <property type="project" value="UniProtKB-KW"/>
</dbReference>
<evidence type="ECO:0000256" key="2">
    <source>
        <dbReference type="ARBA" id="ARBA00022670"/>
    </source>
</evidence>
<feature type="domain" description="Aminotransferase-like plant mobile" evidence="6">
    <location>
        <begin position="138"/>
        <end position="422"/>
    </location>
</feature>